<sequence>CWCGGIILLRSNVLEAAFKRNAENGFHSYADWHWRYTY</sequence>
<gene>
    <name evidence="1" type="ORF">GCK32_008549</name>
</gene>
<comment type="caution">
    <text evidence="1">The sequence shown here is derived from an EMBL/GenBank/DDBJ whole genome shotgun (WGS) entry which is preliminary data.</text>
</comment>
<dbReference type="Proteomes" id="UP001331761">
    <property type="component" value="Unassembled WGS sequence"/>
</dbReference>
<protein>
    <submittedName>
        <fullName evidence="1">Uncharacterized protein</fullName>
    </submittedName>
</protein>
<evidence type="ECO:0000313" key="2">
    <source>
        <dbReference type="Proteomes" id="UP001331761"/>
    </source>
</evidence>
<name>A0AAN8IF90_TRICO</name>
<reference evidence="1 2" key="1">
    <citation type="submission" date="2019-10" db="EMBL/GenBank/DDBJ databases">
        <title>Assembly and Annotation for the nematode Trichostrongylus colubriformis.</title>
        <authorList>
            <person name="Martin J."/>
        </authorList>
    </citation>
    <scope>NUCLEOTIDE SEQUENCE [LARGE SCALE GENOMIC DNA]</scope>
    <source>
        <strain evidence="1">G859</strain>
        <tissue evidence="1">Whole worm</tissue>
    </source>
</reference>
<proteinExistence type="predicted"/>
<evidence type="ECO:0000313" key="1">
    <source>
        <dbReference type="EMBL" id="KAK5967037.1"/>
    </source>
</evidence>
<organism evidence="1 2">
    <name type="scientific">Trichostrongylus colubriformis</name>
    <name type="common">Black scour worm</name>
    <dbReference type="NCBI Taxonomy" id="6319"/>
    <lineage>
        <taxon>Eukaryota</taxon>
        <taxon>Metazoa</taxon>
        <taxon>Ecdysozoa</taxon>
        <taxon>Nematoda</taxon>
        <taxon>Chromadorea</taxon>
        <taxon>Rhabditida</taxon>
        <taxon>Rhabditina</taxon>
        <taxon>Rhabditomorpha</taxon>
        <taxon>Strongyloidea</taxon>
        <taxon>Trichostrongylidae</taxon>
        <taxon>Trichostrongylus</taxon>
    </lineage>
</organism>
<accession>A0AAN8IF90</accession>
<dbReference type="AlphaFoldDB" id="A0AAN8IF90"/>
<dbReference type="EMBL" id="WIXE01022866">
    <property type="protein sequence ID" value="KAK5967037.1"/>
    <property type="molecule type" value="Genomic_DNA"/>
</dbReference>
<keyword evidence="2" id="KW-1185">Reference proteome</keyword>
<feature type="non-terminal residue" evidence="1">
    <location>
        <position position="1"/>
    </location>
</feature>